<dbReference type="AlphaFoldDB" id="A0A9N9MLA9"/>
<feature type="region of interest" description="Disordered" evidence="1">
    <location>
        <begin position="78"/>
        <end position="156"/>
    </location>
</feature>
<dbReference type="EMBL" id="OU892278">
    <property type="protein sequence ID" value="CAG9764590.1"/>
    <property type="molecule type" value="Genomic_DNA"/>
</dbReference>
<proteinExistence type="predicted"/>
<evidence type="ECO:0000313" key="3">
    <source>
        <dbReference type="Proteomes" id="UP001152799"/>
    </source>
</evidence>
<name>A0A9N9MLA9_9CUCU</name>
<dbReference type="Proteomes" id="UP001152799">
    <property type="component" value="Chromosome 2"/>
</dbReference>
<organism evidence="2 3">
    <name type="scientific">Ceutorhynchus assimilis</name>
    <name type="common">cabbage seed weevil</name>
    <dbReference type="NCBI Taxonomy" id="467358"/>
    <lineage>
        <taxon>Eukaryota</taxon>
        <taxon>Metazoa</taxon>
        <taxon>Ecdysozoa</taxon>
        <taxon>Arthropoda</taxon>
        <taxon>Hexapoda</taxon>
        <taxon>Insecta</taxon>
        <taxon>Pterygota</taxon>
        <taxon>Neoptera</taxon>
        <taxon>Endopterygota</taxon>
        <taxon>Coleoptera</taxon>
        <taxon>Polyphaga</taxon>
        <taxon>Cucujiformia</taxon>
        <taxon>Curculionidae</taxon>
        <taxon>Ceutorhynchinae</taxon>
        <taxon>Ceutorhynchus</taxon>
    </lineage>
</organism>
<accession>A0A9N9MLA9</accession>
<protein>
    <submittedName>
        <fullName evidence="2">Uncharacterized protein</fullName>
    </submittedName>
</protein>
<keyword evidence="3" id="KW-1185">Reference proteome</keyword>
<gene>
    <name evidence="2" type="ORF">CEUTPL_LOCUS5225</name>
</gene>
<feature type="compositionally biased region" description="Polar residues" evidence="1">
    <location>
        <begin position="118"/>
        <end position="148"/>
    </location>
</feature>
<feature type="compositionally biased region" description="Basic and acidic residues" evidence="1">
    <location>
        <begin position="97"/>
        <end position="108"/>
    </location>
</feature>
<evidence type="ECO:0000256" key="1">
    <source>
        <dbReference type="SAM" id="MobiDB-lite"/>
    </source>
</evidence>
<reference evidence="2" key="1">
    <citation type="submission" date="2022-01" db="EMBL/GenBank/DDBJ databases">
        <authorList>
            <person name="King R."/>
        </authorList>
    </citation>
    <scope>NUCLEOTIDE SEQUENCE</scope>
</reference>
<evidence type="ECO:0000313" key="2">
    <source>
        <dbReference type="EMBL" id="CAG9764590.1"/>
    </source>
</evidence>
<sequence>MQDTLVDNVGCEDVVIIENIEENANIDDLEIEILNQNKLLCTNDESGTTALEKMDIDSPTKTVDIAIPEINIISDILLEPNEFEKNNTTEQPKGTSKHQEKEADDQTRLIDFSELEPQASSHGSPISESATTSAAKPTSIESETTKNNVPFDVPSPFKTILFWPSVEKSEKKGP</sequence>